<gene>
    <name evidence="1" type="ORF">GCM10010319_34320</name>
</gene>
<dbReference type="EMBL" id="BAAABW010000017">
    <property type="protein sequence ID" value="GAA0354259.1"/>
    <property type="molecule type" value="Genomic_DNA"/>
</dbReference>
<organism evidence="1 2">
    <name type="scientific">Streptomyces blastmyceticus</name>
    <dbReference type="NCBI Taxonomy" id="68180"/>
    <lineage>
        <taxon>Bacteria</taxon>
        <taxon>Bacillati</taxon>
        <taxon>Actinomycetota</taxon>
        <taxon>Actinomycetes</taxon>
        <taxon>Kitasatosporales</taxon>
        <taxon>Streptomycetaceae</taxon>
        <taxon>Streptomyces</taxon>
    </lineage>
</organism>
<sequence length="107" mass="11650">MFPVNGQLSDAELDELVEQATVDAYGDAEQLMGLFTMLAEHLAVPFKTVVLGVEVTVKNVDLLPGSQIVAVCARARHRQAIGVLDLPLPHPAPEGAEWIEAYRRWGS</sequence>
<evidence type="ECO:0000313" key="1">
    <source>
        <dbReference type="EMBL" id="GAA0354259.1"/>
    </source>
</evidence>
<proteinExistence type="predicted"/>
<comment type="caution">
    <text evidence="1">The sequence shown here is derived from an EMBL/GenBank/DDBJ whole genome shotgun (WGS) entry which is preliminary data.</text>
</comment>
<accession>A0ABN0X3J7</accession>
<evidence type="ECO:0000313" key="2">
    <source>
        <dbReference type="Proteomes" id="UP001500063"/>
    </source>
</evidence>
<protein>
    <recommendedName>
        <fullName evidence="3">Calcium binding</fullName>
    </recommendedName>
</protein>
<reference evidence="1 2" key="1">
    <citation type="journal article" date="2019" name="Int. J. Syst. Evol. Microbiol.">
        <title>The Global Catalogue of Microorganisms (GCM) 10K type strain sequencing project: providing services to taxonomists for standard genome sequencing and annotation.</title>
        <authorList>
            <consortium name="The Broad Institute Genomics Platform"/>
            <consortium name="The Broad Institute Genome Sequencing Center for Infectious Disease"/>
            <person name="Wu L."/>
            <person name="Ma J."/>
        </authorList>
    </citation>
    <scope>NUCLEOTIDE SEQUENCE [LARGE SCALE GENOMIC DNA]</scope>
    <source>
        <strain evidence="1 2">JCM 4565</strain>
    </source>
</reference>
<dbReference type="Proteomes" id="UP001500063">
    <property type="component" value="Unassembled WGS sequence"/>
</dbReference>
<evidence type="ECO:0008006" key="3">
    <source>
        <dbReference type="Google" id="ProtNLM"/>
    </source>
</evidence>
<keyword evidence="2" id="KW-1185">Reference proteome</keyword>
<name>A0ABN0X3J7_9ACTN</name>